<organism evidence="1 2">
    <name type="scientific">Ditylenchus destructor</name>
    <dbReference type="NCBI Taxonomy" id="166010"/>
    <lineage>
        <taxon>Eukaryota</taxon>
        <taxon>Metazoa</taxon>
        <taxon>Ecdysozoa</taxon>
        <taxon>Nematoda</taxon>
        <taxon>Chromadorea</taxon>
        <taxon>Rhabditida</taxon>
        <taxon>Tylenchina</taxon>
        <taxon>Tylenchomorpha</taxon>
        <taxon>Sphaerularioidea</taxon>
        <taxon>Anguinidae</taxon>
        <taxon>Anguininae</taxon>
        <taxon>Ditylenchus</taxon>
    </lineage>
</organism>
<protein>
    <submittedName>
        <fullName evidence="1">Uncharacterized protein</fullName>
    </submittedName>
</protein>
<accession>A0AAD4MNK6</accession>
<comment type="caution">
    <text evidence="1">The sequence shown here is derived from an EMBL/GenBank/DDBJ whole genome shotgun (WGS) entry which is preliminary data.</text>
</comment>
<dbReference type="EMBL" id="JAKKPZ010000143">
    <property type="protein sequence ID" value="KAI1700501.1"/>
    <property type="molecule type" value="Genomic_DNA"/>
</dbReference>
<name>A0AAD4MNK6_9BILA</name>
<gene>
    <name evidence="1" type="ORF">DdX_16656</name>
</gene>
<reference evidence="1" key="1">
    <citation type="submission" date="2022-01" db="EMBL/GenBank/DDBJ databases">
        <title>Genome Sequence Resource for Two Populations of Ditylenchus destructor, the Migratory Endoparasitic Phytonematode.</title>
        <authorList>
            <person name="Zhang H."/>
            <person name="Lin R."/>
            <person name="Xie B."/>
        </authorList>
    </citation>
    <scope>NUCLEOTIDE SEQUENCE</scope>
    <source>
        <strain evidence="1">BazhouSP</strain>
    </source>
</reference>
<dbReference type="Proteomes" id="UP001201812">
    <property type="component" value="Unassembled WGS sequence"/>
</dbReference>
<evidence type="ECO:0000313" key="1">
    <source>
        <dbReference type="EMBL" id="KAI1700501.1"/>
    </source>
</evidence>
<proteinExistence type="predicted"/>
<keyword evidence="2" id="KW-1185">Reference proteome</keyword>
<dbReference type="AlphaFoldDB" id="A0AAD4MNK6"/>
<sequence>MCCVGFFCCRLFKGPKKTDNNSSVGIDFEVTDFIDRSGNGNCFEKEEVLAESITVVRAKVSERETAVAFDVGRVESGPDGLGMHASATGVSGKVTMGPIDVGATVGQLTGGAKLVDEHGLDAKIEASASVVKANVGPLTMDVGVGIDTGVKIGDDGVGLKILGTGLQIGKRTEISFFGSKIGFNF</sequence>
<evidence type="ECO:0000313" key="2">
    <source>
        <dbReference type="Proteomes" id="UP001201812"/>
    </source>
</evidence>